<dbReference type="SMART" id="SM00345">
    <property type="entry name" value="HTH_GNTR"/>
    <property type="match status" value="1"/>
</dbReference>
<feature type="domain" description="HTH gntR-type" evidence="4">
    <location>
        <begin position="16"/>
        <end position="84"/>
    </location>
</feature>
<dbReference type="EMBL" id="BMZB01000001">
    <property type="protein sequence ID" value="GGZ19765.1"/>
    <property type="molecule type" value="Genomic_DNA"/>
</dbReference>
<reference evidence="5" key="1">
    <citation type="journal article" date="2014" name="Int. J. Syst. Evol. Microbiol.">
        <title>Complete genome sequence of Corynebacterium casei LMG S-19264T (=DSM 44701T), isolated from a smear-ripened cheese.</title>
        <authorList>
            <consortium name="US DOE Joint Genome Institute (JGI-PGF)"/>
            <person name="Walter F."/>
            <person name="Albersmeier A."/>
            <person name="Kalinowski J."/>
            <person name="Ruckert C."/>
        </authorList>
    </citation>
    <scope>NUCLEOTIDE SEQUENCE</scope>
    <source>
        <strain evidence="5">KCTC 32296</strain>
    </source>
</reference>
<sequence>MAVEALSSYLLKADDASFHDQVYDALAEALTEGVFAPGQSVSLRTLASGLNVSPMPVREAVRRLIAEKALELQPSNKRLRVPSLSEDRLHQLAKARSWVEPELAAIAAIKATPELVDTLKEEDDTLMVALSKGDVEGYMKANHAFHFHIYKAAHADLFYDMARTLWLQTGPFMRVVFNKLGTVQLPRDHHQELIGAFAARDADTARKAMAEDIAEGMDLMVEAVRA</sequence>
<protein>
    <submittedName>
        <fullName evidence="5">GntR family transcriptional regulator</fullName>
    </submittedName>
</protein>
<accession>A0A918PRS8</accession>
<dbReference type="PANTHER" id="PTHR43537">
    <property type="entry name" value="TRANSCRIPTIONAL REGULATOR, GNTR FAMILY"/>
    <property type="match status" value="1"/>
</dbReference>
<dbReference type="SMART" id="SM00895">
    <property type="entry name" value="FCD"/>
    <property type="match status" value="1"/>
</dbReference>
<dbReference type="InterPro" id="IPR036388">
    <property type="entry name" value="WH-like_DNA-bd_sf"/>
</dbReference>
<dbReference type="PANTHER" id="PTHR43537:SF39">
    <property type="entry name" value="HTH-TYPE TRANSCRIPTIONAL REGULATOR MCBR"/>
    <property type="match status" value="1"/>
</dbReference>
<evidence type="ECO:0000256" key="3">
    <source>
        <dbReference type="ARBA" id="ARBA00023163"/>
    </source>
</evidence>
<comment type="caution">
    <text evidence="5">The sequence shown here is derived from an EMBL/GenBank/DDBJ whole genome shotgun (WGS) entry which is preliminary data.</text>
</comment>
<dbReference type="PROSITE" id="PS50949">
    <property type="entry name" value="HTH_GNTR"/>
    <property type="match status" value="1"/>
</dbReference>
<dbReference type="Gene3D" id="1.10.10.10">
    <property type="entry name" value="Winged helix-like DNA-binding domain superfamily/Winged helix DNA-binding domain"/>
    <property type="match status" value="1"/>
</dbReference>
<dbReference type="Pfam" id="PF00392">
    <property type="entry name" value="GntR"/>
    <property type="match status" value="1"/>
</dbReference>
<reference evidence="5" key="2">
    <citation type="submission" date="2020-09" db="EMBL/GenBank/DDBJ databases">
        <authorList>
            <person name="Sun Q."/>
            <person name="Kim S."/>
        </authorList>
    </citation>
    <scope>NUCLEOTIDE SEQUENCE</scope>
    <source>
        <strain evidence="5">KCTC 32296</strain>
    </source>
</reference>
<dbReference type="SUPFAM" id="SSF48008">
    <property type="entry name" value="GntR ligand-binding domain-like"/>
    <property type="match status" value="1"/>
</dbReference>
<dbReference type="Pfam" id="PF07729">
    <property type="entry name" value="FCD"/>
    <property type="match status" value="1"/>
</dbReference>
<evidence type="ECO:0000256" key="2">
    <source>
        <dbReference type="ARBA" id="ARBA00023125"/>
    </source>
</evidence>
<dbReference type="SUPFAM" id="SSF46785">
    <property type="entry name" value="Winged helix' DNA-binding domain"/>
    <property type="match status" value="1"/>
</dbReference>
<gene>
    <name evidence="5" type="ORF">GCM10011273_00360</name>
</gene>
<evidence type="ECO:0000259" key="4">
    <source>
        <dbReference type="PROSITE" id="PS50949"/>
    </source>
</evidence>
<dbReference type="InterPro" id="IPR008920">
    <property type="entry name" value="TF_FadR/GntR_C"/>
</dbReference>
<keyword evidence="6" id="KW-1185">Reference proteome</keyword>
<dbReference type="Proteomes" id="UP000662572">
    <property type="component" value="Unassembled WGS sequence"/>
</dbReference>
<dbReference type="RefSeq" id="WP_229807496.1">
    <property type="nucleotide sequence ID" value="NZ_BMZB01000001.1"/>
</dbReference>
<dbReference type="GO" id="GO:0003700">
    <property type="term" value="F:DNA-binding transcription factor activity"/>
    <property type="evidence" value="ECO:0007669"/>
    <property type="project" value="InterPro"/>
</dbReference>
<dbReference type="InterPro" id="IPR011711">
    <property type="entry name" value="GntR_C"/>
</dbReference>
<keyword evidence="1" id="KW-0805">Transcription regulation</keyword>
<evidence type="ECO:0000256" key="1">
    <source>
        <dbReference type="ARBA" id="ARBA00023015"/>
    </source>
</evidence>
<keyword evidence="3" id="KW-0804">Transcription</keyword>
<evidence type="ECO:0000313" key="6">
    <source>
        <dbReference type="Proteomes" id="UP000662572"/>
    </source>
</evidence>
<evidence type="ECO:0000313" key="5">
    <source>
        <dbReference type="EMBL" id="GGZ19765.1"/>
    </source>
</evidence>
<dbReference type="GO" id="GO:0003677">
    <property type="term" value="F:DNA binding"/>
    <property type="evidence" value="ECO:0007669"/>
    <property type="project" value="UniProtKB-KW"/>
</dbReference>
<organism evidence="5 6">
    <name type="scientific">Asticcacaulis endophyticus</name>
    <dbReference type="NCBI Taxonomy" id="1395890"/>
    <lineage>
        <taxon>Bacteria</taxon>
        <taxon>Pseudomonadati</taxon>
        <taxon>Pseudomonadota</taxon>
        <taxon>Alphaproteobacteria</taxon>
        <taxon>Caulobacterales</taxon>
        <taxon>Caulobacteraceae</taxon>
        <taxon>Asticcacaulis</taxon>
    </lineage>
</organism>
<dbReference type="InterPro" id="IPR000524">
    <property type="entry name" value="Tscrpt_reg_HTH_GntR"/>
</dbReference>
<dbReference type="InterPro" id="IPR036390">
    <property type="entry name" value="WH_DNA-bd_sf"/>
</dbReference>
<dbReference type="Gene3D" id="1.20.120.530">
    <property type="entry name" value="GntR ligand-binding domain-like"/>
    <property type="match status" value="1"/>
</dbReference>
<name>A0A918PRS8_9CAUL</name>
<proteinExistence type="predicted"/>
<keyword evidence="2" id="KW-0238">DNA-binding</keyword>
<dbReference type="AlphaFoldDB" id="A0A918PRS8"/>